<dbReference type="PANTHER" id="PTHR24379">
    <property type="entry name" value="KRAB AND ZINC FINGER DOMAIN-CONTAINING"/>
    <property type="match status" value="1"/>
</dbReference>
<evidence type="ECO:0000256" key="4">
    <source>
        <dbReference type="ARBA" id="ARBA00022833"/>
    </source>
</evidence>
<dbReference type="SUPFAM" id="SSF57667">
    <property type="entry name" value="beta-beta-alpha zinc fingers"/>
    <property type="match status" value="1"/>
</dbReference>
<accession>A0A6J2YQ06</accession>
<evidence type="ECO:0000256" key="3">
    <source>
        <dbReference type="ARBA" id="ARBA00022771"/>
    </source>
</evidence>
<feature type="binding site" evidence="6">
    <location>
        <position position="4"/>
    </location>
    <ligand>
        <name>Zn(2+)</name>
        <dbReference type="ChEBI" id="CHEBI:29105"/>
    </ligand>
</feature>
<dbReference type="SMART" id="SM00355">
    <property type="entry name" value="ZnF_C2H2"/>
    <property type="match status" value="6"/>
</dbReference>
<evidence type="ECO:0000313" key="9">
    <source>
        <dbReference type="Proteomes" id="UP000504635"/>
    </source>
</evidence>
<keyword evidence="2" id="KW-0677">Repeat</keyword>
<feature type="binding site" evidence="6">
    <location>
        <position position="45"/>
    </location>
    <ligand>
        <name>Zn(2+)</name>
        <dbReference type="ChEBI" id="CHEBI:29105"/>
    </ligand>
</feature>
<reference evidence="10" key="1">
    <citation type="submission" date="2025-08" db="UniProtKB">
        <authorList>
            <consortium name="RefSeq"/>
        </authorList>
    </citation>
    <scope>IDENTIFICATION</scope>
    <source>
        <tissue evidence="10">Gonads</tissue>
    </source>
</reference>
<dbReference type="SMART" id="SM00868">
    <property type="entry name" value="zf-AD"/>
    <property type="match status" value="1"/>
</dbReference>
<dbReference type="FunCoup" id="A0A6J2YQ06">
    <property type="interactions" value="161"/>
</dbReference>
<dbReference type="Proteomes" id="UP000504635">
    <property type="component" value="Unplaced"/>
</dbReference>
<dbReference type="Gene3D" id="3.30.160.60">
    <property type="entry name" value="Classic Zinc Finger"/>
    <property type="match status" value="2"/>
</dbReference>
<dbReference type="SUPFAM" id="SSF57716">
    <property type="entry name" value="Glucocorticoid receptor-like (DNA-binding domain)"/>
    <property type="match status" value="1"/>
</dbReference>
<keyword evidence="3 5" id="KW-0863">Zinc-finger</keyword>
<gene>
    <name evidence="10" type="primary">LOC115889503</name>
</gene>
<proteinExistence type="predicted"/>
<organism evidence="9 10">
    <name type="scientific">Sitophilus oryzae</name>
    <name type="common">Rice weevil</name>
    <name type="synonym">Curculio oryzae</name>
    <dbReference type="NCBI Taxonomy" id="7048"/>
    <lineage>
        <taxon>Eukaryota</taxon>
        <taxon>Metazoa</taxon>
        <taxon>Ecdysozoa</taxon>
        <taxon>Arthropoda</taxon>
        <taxon>Hexapoda</taxon>
        <taxon>Insecta</taxon>
        <taxon>Pterygota</taxon>
        <taxon>Neoptera</taxon>
        <taxon>Endopterygota</taxon>
        <taxon>Coleoptera</taxon>
        <taxon>Polyphaga</taxon>
        <taxon>Cucujiformia</taxon>
        <taxon>Curculionidae</taxon>
        <taxon>Dryophthorinae</taxon>
        <taxon>Sitophilus</taxon>
    </lineage>
</organism>
<evidence type="ECO:0000256" key="6">
    <source>
        <dbReference type="PROSITE-ProRule" id="PRU01263"/>
    </source>
</evidence>
<evidence type="ECO:0000256" key="5">
    <source>
        <dbReference type="PROSITE-ProRule" id="PRU00042"/>
    </source>
</evidence>
<dbReference type="InterPro" id="IPR012934">
    <property type="entry name" value="Znf_AD"/>
</dbReference>
<dbReference type="InParanoid" id="A0A6J2YQ06"/>
<dbReference type="Gene3D" id="3.40.1800.20">
    <property type="match status" value="1"/>
</dbReference>
<evidence type="ECO:0000256" key="1">
    <source>
        <dbReference type="ARBA" id="ARBA00022723"/>
    </source>
</evidence>
<dbReference type="InterPro" id="IPR013087">
    <property type="entry name" value="Znf_C2H2_type"/>
</dbReference>
<dbReference type="Pfam" id="PF07776">
    <property type="entry name" value="zf-AD"/>
    <property type="match status" value="1"/>
</dbReference>
<feature type="domain" description="ZAD" evidence="8">
    <location>
        <begin position="2"/>
        <end position="72"/>
    </location>
</feature>
<evidence type="ECO:0000313" key="10">
    <source>
        <dbReference type="RefSeq" id="XP_030765369.1"/>
    </source>
</evidence>
<evidence type="ECO:0000259" key="7">
    <source>
        <dbReference type="PROSITE" id="PS50157"/>
    </source>
</evidence>
<protein>
    <submittedName>
        <fullName evidence="10">Zinc finger protein 184-like isoform X1</fullName>
    </submittedName>
</protein>
<sequence length="428" mass="49090">MERCRICLTSRNLSNIFETEEIAQHITVIACVDVLPDDGLPPYICLLCKHELDISINFKDKCETTFDLLQKEYNEEKQVQVNENIILNLLSGDNNVDRTLPDNVNEYVIESVNSHLLENGQNVENLQSNFEDGNSTNEVTTFENYNQVEIVENPESMDQNQIIDSTENETEISGNLRACRKCNVHFSNDEDFFKHLEILHSQPIKQCELCFMYFPNSNLHKVHLSKMHNVENNSKTVILKCKVCSQASTSQSELNVHLCNHSGQDSISISENSLEGHNMDHDHDYSSKHFRCTVCDKTFSVRIFKEHMKYHKNGFSSLKDYSMKGAQDLNELKHNSLYTCPECNKSFTNTSNLGFHRKSHIKIKPHICSICQMSFFKSSGLEKHLFEQHEDLIVCTTDESIDIFQEDGDMETITEVPPESPAENLNSS</sequence>
<feature type="domain" description="C2H2-type" evidence="7">
    <location>
        <begin position="239"/>
        <end position="266"/>
    </location>
</feature>
<dbReference type="PROSITE" id="PS51915">
    <property type="entry name" value="ZAD"/>
    <property type="match status" value="1"/>
</dbReference>
<dbReference type="AlphaFoldDB" id="A0A6J2YQ06"/>
<dbReference type="PROSITE" id="PS00028">
    <property type="entry name" value="ZINC_FINGER_C2H2_1"/>
    <property type="match status" value="4"/>
</dbReference>
<evidence type="ECO:0000259" key="8">
    <source>
        <dbReference type="PROSITE" id="PS51915"/>
    </source>
</evidence>
<evidence type="ECO:0000256" key="2">
    <source>
        <dbReference type="ARBA" id="ARBA00022737"/>
    </source>
</evidence>
<keyword evidence="9" id="KW-1185">Reference proteome</keyword>
<dbReference type="FunFam" id="3.30.160.60:FF:000446">
    <property type="entry name" value="Zinc finger protein"/>
    <property type="match status" value="1"/>
</dbReference>
<dbReference type="GO" id="GO:0008270">
    <property type="term" value="F:zinc ion binding"/>
    <property type="evidence" value="ECO:0007669"/>
    <property type="project" value="UniProtKB-UniRule"/>
</dbReference>
<keyword evidence="4 6" id="KW-0862">Zinc</keyword>
<dbReference type="GeneID" id="115889503"/>
<dbReference type="PANTHER" id="PTHR24379:SF121">
    <property type="entry name" value="C2H2-TYPE DOMAIN-CONTAINING PROTEIN"/>
    <property type="match status" value="1"/>
</dbReference>
<dbReference type="Pfam" id="PF00096">
    <property type="entry name" value="zf-C2H2"/>
    <property type="match status" value="1"/>
</dbReference>
<feature type="domain" description="C2H2-type" evidence="7">
    <location>
        <begin position="338"/>
        <end position="365"/>
    </location>
</feature>
<dbReference type="OrthoDB" id="6105938at2759"/>
<dbReference type="GO" id="GO:0005634">
    <property type="term" value="C:nucleus"/>
    <property type="evidence" value="ECO:0007669"/>
    <property type="project" value="InterPro"/>
</dbReference>
<keyword evidence="1 6" id="KW-0479">Metal-binding</keyword>
<dbReference type="PROSITE" id="PS50157">
    <property type="entry name" value="ZINC_FINGER_C2H2_2"/>
    <property type="match status" value="2"/>
</dbReference>
<feature type="binding site" evidence="6">
    <location>
        <position position="48"/>
    </location>
    <ligand>
        <name>Zn(2+)</name>
        <dbReference type="ChEBI" id="CHEBI:29105"/>
    </ligand>
</feature>
<name>A0A6J2YQ06_SITOR</name>
<dbReference type="KEGG" id="soy:115889503"/>
<feature type="binding site" evidence="6">
    <location>
        <position position="7"/>
    </location>
    <ligand>
        <name>Zn(2+)</name>
        <dbReference type="ChEBI" id="CHEBI:29105"/>
    </ligand>
</feature>
<dbReference type="RefSeq" id="XP_030765369.1">
    <property type="nucleotide sequence ID" value="XM_030909509.1"/>
</dbReference>
<dbReference type="InterPro" id="IPR036236">
    <property type="entry name" value="Znf_C2H2_sf"/>
</dbReference>